<gene>
    <name evidence="1" type="ORF">Tci_701488</name>
</gene>
<name>A0A699L7P9_TANCI</name>
<protein>
    <submittedName>
        <fullName evidence="1">Uncharacterized protein</fullName>
    </submittedName>
</protein>
<proteinExistence type="predicted"/>
<organism evidence="1">
    <name type="scientific">Tanacetum cinerariifolium</name>
    <name type="common">Dalmatian daisy</name>
    <name type="synonym">Chrysanthemum cinerariifolium</name>
    <dbReference type="NCBI Taxonomy" id="118510"/>
    <lineage>
        <taxon>Eukaryota</taxon>
        <taxon>Viridiplantae</taxon>
        <taxon>Streptophyta</taxon>
        <taxon>Embryophyta</taxon>
        <taxon>Tracheophyta</taxon>
        <taxon>Spermatophyta</taxon>
        <taxon>Magnoliopsida</taxon>
        <taxon>eudicotyledons</taxon>
        <taxon>Gunneridae</taxon>
        <taxon>Pentapetalae</taxon>
        <taxon>asterids</taxon>
        <taxon>campanulids</taxon>
        <taxon>Asterales</taxon>
        <taxon>Asteraceae</taxon>
        <taxon>Asteroideae</taxon>
        <taxon>Anthemideae</taxon>
        <taxon>Anthemidinae</taxon>
        <taxon>Tanacetum</taxon>
    </lineage>
</organism>
<sequence>ERGDDIVIIKRRRQDLHRDDIRDPEMTSGRG</sequence>
<dbReference type="AlphaFoldDB" id="A0A699L7P9"/>
<dbReference type="EMBL" id="BKCJ010595350">
    <property type="protein sequence ID" value="GFB29517.1"/>
    <property type="molecule type" value="Genomic_DNA"/>
</dbReference>
<reference evidence="1" key="1">
    <citation type="journal article" date="2019" name="Sci. Rep.">
        <title>Draft genome of Tanacetum cinerariifolium, the natural source of mosquito coil.</title>
        <authorList>
            <person name="Yamashiro T."/>
            <person name="Shiraishi A."/>
            <person name="Satake H."/>
            <person name="Nakayama K."/>
        </authorList>
    </citation>
    <scope>NUCLEOTIDE SEQUENCE</scope>
</reference>
<comment type="caution">
    <text evidence="1">The sequence shown here is derived from an EMBL/GenBank/DDBJ whole genome shotgun (WGS) entry which is preliminary data.</text>
</comment>
<feature type="non-terminal residue" evidence="1">
    <location>
        <position position="1"/>
    </location>
</feature>
<accession>A0A699L7P9</accession>
<evidence type="ECO:0000313" key="1">
    <source>
        <dbReference type="EMBL" id="GFB29517.1"/>
    </source>
</evidence>